<dbReference type="AlphaFoldDB" id="A0A409XPT6"/>
<name>A0A409XPT6_PSICY</name>
<feature type="binding site" evidence="10">
    <location>
        <begin position="357"/>
        <end position="360"/>
    </location>
    <ligand>
        <name>FAD</name>
        <dbReference type="ChEBI" id="CHEBI:57692"/>
    </ligand>
</feature>
<evidence type="ECO:0000256" key="10">
    <source>
        <dbReference type="PIRSR" id="PIRSR000350-3"/>
    </source>
</evidence>
<feature type="active site" description="Proton acceptor" evidence="9">
    <location>
        <position position="483"/>
    </location>
</feature>
<dbReference type="GO" id="GO:0045254">
    <property type="term" value="C:pyruvate dehydrogenase complex"/>
    <property type="evidence" value="ECO:0007669"/>
    <property type="project" value="UniProtKB-ARBA"/>
</dbReference>
<evidence type="ECO:0000256" key="2">
    <source>
        <dbReference type="ARBA" id="ARBA00012608"/>
    </source>
</evidence>
<dbReference type="InterPro" id="IPR001100">
    <property type="entry name" value="Pyr_nuc-diS_OxRdtase"/>
</dbReference>
<dbReference type="InterPro" id="IPR016156">
    <property type="entry name" value="FAD/NAD-linked_Rdtase_dimer_sf"/>
</dbReference>
<sequence>MLHLKRVAQKNLARAAKNKPATLRGLATAAEPYDVVVIGGGKYHGPGGYVAAIKAAQLGLRTACIEKRGALGGTCLNVGCIPSKAMLNNSHLYHQAQHDFARRGIDATVSLNLPKMLEAKTNAVVGLTKGIELLFRQNKVDYIKGSASFVSPTRLSVTPITEGADASEVEAKNIIIATGSEVAPFPGGAITIDEQQIVSSTGALDLQQVPKKMVVIGGGIIGLEMGSVWSRLGAEVTVVEFLGAIGGAGIDAEIAKSFQKILQKQGLKFKLNTKVLSAEKKDGQVFLQAEPAKGGSAETLEADVVLVAVGRRPYTDGLNIEAAGLELDNKGRVIIDDQFTTSQKHIKCIGDVTFGPMLAHKAEEEGIAAVEFIKSGHGHVNYAAIPSVVYTHPEVAWVGKTEQDLKAEGVKYKIGKFSFAANSRAKTNLDTEGFIKVITEAETDRILGAHIIGPNAGEMIAEGVLALEYGASAEDVARTCHAHPTLSEAFKEAAMAAYSKPIHM</sequence>
<keyword evidence="5 12" id="KW-0560">Oxidoreductase</keyword>
<reference evidence="15 16" key="1">
    <citation type="journal article" date="2018" name="Evol. Lett.">
        <title>Horizontal gene cluster transfer increased hallucinogenic mushroom diversity.</title>
        <authorList>
            <person name="Reynolds H.T."/>
            <person name="Vijayakumar V."/>
            <person name="Gluck-Thaler E."/>
            <person name="Korotkin H.B."/>
            <person name="Matheny P.B."/>
            <person name="Slot J.C."/>
        </authorList>
    </citation>
    <scope>NUCLEOTIDE SEQUENCE [LARGE SCALE GENOMIC DNA]</scope>
    <source>
        <strain evidence="15 16">2631</strain>
    </source>
</reference>
<dbReference type="PANTHER" id="PTHR22912:SF151">
    <property type="entry name" value="DIHYDROLIPOYL DEHYDROGENASE, MITOCHONDRIAL"/>
    <property type="match status" value="1"/>
</dbReference>
<dbReference type="STRING" id="93625.A0A409XPT6"/>
<evidence type="ECO:0000256" key="12">
    <source>
        <dbReference type="RuleBase" id="RU003692"/>
    </source>
</evidence>
<evidence type="ECO:0000256" key="5">
    <source>
        <dbReference type="ARBA" id="ARBA00023002"/>
    </source>
</evidence>
<evidence type="ECO:0000256" key="3">
    <source>
        <dbReference type="ARBA" id="ARBA00022630"/>
    </source>
</evidence>
<dbReference type="PIRSF" id="PIRSF000350">
    <property type="entry name" value="Mercury_reductase_MerA"/>
    <property type="match status" value="1"/>
</dbReference>
<dbReference type="Gene3D" id="3.30.390.30">
    <property type="match status" value="1"/>
</dbReference>
<feature type="binding site" evidence="10">
    <location>
        <begin position="178"/>
        <end position="180"/>
    </location>
    <ligand>
        <name>FAD</name>
        <dbReference type="ChEBI" id="CHEBI:57692"/>
    </ligand>
</feature>
<dbReference type="OrthoDB" id="361797at2759"/>
<keyword evidence="8 12" id="KW-0676">Redox-active center</keyword>
<dbReference type="PRINTS" id="PR00411">
    <property type="entry name" value="PNDRDTASEI"/>
</dbReference>
<dbReference type="GO" id="GO:0045252">
    <property type="term" value="C:oxoglutarate dehydrogenase complex"/>
    <property type="evidence" value="ECO:0007669"/>
    <property type="project" value="TreeGrafter"/>
</dbReference>
<feature type="binding site" evidence="10">
    <location>
        <position position="240"/>
    </location>
    <ligand>
        <name>NAD(+)</name>
        <dbReference type="ChEBI" id="CHEBI:57540"/>
    </ligand>
</feature>
<dbReference type="FunFam" id="3.50.50.60:FF:000025">
    <property type="entry name" value="Dihydrolipoyl dehydrogenase"/>
    <property type="match status" value="1"/>
</dbReference>
<dbReference type="FunCoup" id="A0A409XPT6">
    <property type="interactions" value="423"/>
</dbReference>
<keyword evidence="7" id="KW-1015">Disulfide bond</keyword>
<dbReference type="InterPro" id="IPR050151">
    <property type="entry name" value="Class-I_Pyr_Nuc-Dis_Oxidored"/>
</dbReference>
<comment type="miscellaneous">
    <text evidence="12">The active site is a redox-active disulfide bond.</text>
</comment>
<evidence type="ECO:0000259" key="14">
    <source>
        <dbReference type="Pfam" id="PF07992"/>
    </source>
</evidence>
<dbReference type="Proteomes" id="UP000283269">
    <property type="component" value="Unassembled WGS sequence"/>
</dbReference>
<feature type="domain" description="Pyridine nucleotide-disulphide oxidoreductase dimerisation" evidence="13">
    <location>
        <begin position="385"/>
        <end position="494"/>
    </location>
</feature>
<dbReference type="Pfam" id="PF07992">
    <property type="entry name" value="Pyr_redox_2"/>
    <property type="match status" value="1"/>
</dbReference>
<keyword evidence="3 12" id="KW-0285">Flavoprotein</keyword>
<keyword evidence="6 10" id="KW-0520">NAD</keyword>
<feature type="binding site" evidence="10">
    <location>
        <begin position="217"/>
        <end position="224"/>
    </location>
    <ligand>
        <name>NAD(+)</name>
        <dbReference type="ChEBI" id="CHEBI:57540"/>
    </ligand>
</feature>
<dbReference type="PROSITE" id="PS00076">
    <property type="entry name" value="PYRIDINE_REDOX_1"/>
    <property type="match status" value="1"/>
</dbReference>
<dbReference type="Gene3D" id="3.50.50.60">
    <property type="entry name" value="FAD/NAD(P)-binding domain"/>
    <property type="match status" value="2"/>
</dbReference>
<dbReference type="InterPro" id="IPR006258">
    <property type="entry name" value="Lipoamide_DH"/>
</dbReference>
<dbReference type="InterPro" id="IPR023753">
    <property type="entry name" value="FAD/NAD-binding_dom"/>
</dbReference>
<feature type="binding site" evidence="10">
    <location>
        <position position="310"/>
    </location>
    <ligand>
        <name>NAD(+)</name>
        <dbReference type="ChEBI" id="CHEBI:57540"/>
    </ligand>
</feature>
<evidence type="ECO:0000313" key="15">
    <source>
        <dbReference type="EMBL" id="PPQ92737.1"/>
    </source>
</evidence>
<evidence type="ECO:0000256" key="1">
    <source>
        <dbReference type="ARBA" id="ARBA00007532"/>
    </source>
</evidence>
<evidence type="ECO:0000256" key="7">
    <source>
        <dbReference type="ARBA" id="ARBA00023157"/>
    </source>
</evidence>
<dbReference type="InterPro" id="IPR012999">
    <property type="entry name" value="Pyr_OxRdtase_I_AS"/>
</dbReference>
<feature type="disulfide bond" description="Redox-active" evidence="11">
    <location>
        <begin position="75"/>
        <end position="80"/>
    </location>
</feature>
<comment type="caution">
    <text evidence="15">The sequence shown here is derived from an EMBL/GenBank/DDBJ whole genome shotgun (WGS) entry which is preliminary data.</text>
</comment>
<dbReference type="GO" id="GO:0005739">
    <property type="term" value="C:mitochondrion"/>
    <property type="evidence" value="ECO:0007669"/>
    <property type="project" value="TreeGrafter"/>
</dbReference>
<evidence type="ECO:0000256" key="6">
    <source>
        <dbReference type="ARBA" id="ARBA00023027"/>
    </source>
</evidence>
<dbReference type="PANTHER" id="PTHR22912">
    <property type="entry name" value="DISULFIDE OXIDOREDUCTASE"/>
    <property type="match status" value="1"/>
</dbReference>
<gene>
    <name evidence="15" type="ORF">CVT25_015358</name>
</gene>
<keyword evidence="10" id="KW-0547">Nucleotide-binding</keyword>
<dbReference type="FunFam" id="3.30.390.30:FF:000001">
    <property type="entry name" value="Dihydrolipoyl dehydrogenase"/>
    <property type="match status" value="1"/>
</dbReference>
<dbReference type="EMBL" id="NHYD01000982">
    <property type="protein sequence ID" value="PPQ92737.1"/>
    <property type="molecule type" value="Genomic_DNA"/>
</dbReference>
<feature type="binding site" evidence="10">
    <location>
        <position position="84"/>
    </location>
    <ligand>
        <name>FAD</name>
        <dbReference type="ChEBI" id="CHEBI:57692"/>
    </ligand>
</feature>
<evidence type="ECO:0000259" key="13">
    <source>
        <dbReference type="Pfam" id="PF02852"/>
    </source>
</evidence>
<dbReference type="GO" id="GO:0004148">
    <property type="term" value="F:dihydrolipoyl dehydrogenase (NADH) activity"/>
    <property type="evidence" value="ECO:0007669"/>
    <property type="project" value="UniProtKB-EC"/>
</dbReference>
<keyword evidence="4 10" id="KW-0274">FAD</keyword>
<evidence type="ECO:0000256" key="8">
    <source>
        <dbReference type="ARBA" id="ARBA00023284"/>
    </source>
</evidence>
<feature type="binding site" evidence="10">
    <location>
        <position position="351"/>
    </location>
    <ligand>
        <name>FAD</name>
        <dbReference type="ChEBI" id="CHEBI:57692"/>
    </ligand>
</feature>
<dbReference type="Pfam" id="PF02852">
    <property type="entry name" value="Pyr_redox_dim"/>
    <property type="match status" value="1"/>
</dbReference>
<evidence type="ECO:0000256" key="11">
    <source>
        <dbReference type="PIRSR" id="PIRSR000350-4"/>
    </source>
</evidence>
<dbReference type="GO" id="GO:0006103">
    <property type="term" value="P:2-oxoglutarate metabolic process"/>
    <property type="evidence" value="ECO:0007669"/>
    <property type="project" value="TreeGrafter"/>
</dbReference>
<evidence type="ECO:0000313" key="16">
    <source>
        <dbReference type="Proteomes" id="UP000283269"/>
    </source>
</evidence>
<dbReference type="PRINTS" id="PR00368">
    <property type="entry name" value="FADPNR"/>
</dbReference>
<feature type="domain" description="FAD/NAD(P)-binding" evidence="14">
    <location>
        <begin position="33"/>
        <end position="366"/>
    </location>
</feature>
<dbReference type="InterPro" id="IPR004099">
    <property type="entry name" value="Pyr_nucl-diS_OxRdtase_dimer"/>
</dbReference>
<dbReference type="SUPFAM" id="SSF55424">
    <property type="entry name" value="FAD/NAD-linked reductases, dimerisation (C-terminal) domain"/>
    <property type="match status" value="1"/>
</dbReference>
<comment type="catalytic activity">
    <reaction evidence="12">
        <text>N(6)-[(R)-dihydrolipoyl]-L-lysyl-[protein] + NAD(+) = N(6)-[(R)-lipoyl]-L-lysyl-[protein] + NADH + H(+)</text>
        <dbReference type="Rhea" id="RHEA:15045"/>
        <dbReference type="Rhea" id="RHEA-COMP:10474"/>
        <dbReference type="Rhea" id="RHEA-COMP:10475"/>
        <dbReference type="ChEBI" id="CHEBI:15378"/>
        <dbReference type="ChEBI" id="CHEBI:57540"/>
        <dbReference type="ChEBI" id="CHEBI:57945"/>
        <dbReference type="ChEBI" id="CHEBI:83099"/>
        <dbReference type="ChEBI" id="CHEBI:83100"/>
        <dbReference type="EC" id="1.8.1.4"/>
    </reaction>
</comment>
<evidence type="ECO:0000256" key="4">
    <source>
        <dbReference type="ARBA" id="ARBA00022827"/>
    </source>
</evidence>
<comment type="cofactor">
    <cofactor evidence="10 12">
        <name>FAD</name>
        <dbReference type="ChEBI" id="CHEBI:57692"/>
    </cofactor>
    <text evidence="10 12">Binds 1 FAD per subunit.</text>
</comment>
<dbReference type="NCBIfam" id="TIGR01350">
    <property type="entry name" value="lipoamide_DH"/>
    <property type="match status" value="1"/>
</dbReference>
<dbReference type="InterPro" id="IPR036188">
    <property type="entry name" value="FAD/NAD-bd_sf"/>
</dbReference>
<evidence type="ECO:0000256" key="9">
    <source>
        <dbReference type="PIRSR" id="PIRSR000350-2"/>
    </source>
</evidence>
<keyword evidence="16" id="KW-1185">Reference proteome</keyword>
<organism evidence="15 16">
    <name type="scientific">Psilocybe cyanescens</name>
    <dbReference type="NCBI Taxonomy" id="93625"/>
    <lineage>
        <taxon>Eukaryota</taxon>
        <taxon>Fungi</taxon>
        <taxon>Dikarya</taxon>
        <taxon>Basidiomycota</taxon>
        <taxon>Agaricomycotina</taxon>
        <taxon>Agaricomycetes</taxon>
        <taxon>Agaricomycetidae</taxon>
        <taxon>Agaricales</taxon>
        <taxon>Agaricineae</taxon>
        <taxon>Strophariaceae</taxon>
        <taxon>Psilocybe</taxon>
    </lineage>
</organism>
<accession>A0A409XPT6</accession>
<protein>
    <recommendedName>
        <fullName evidence="2 12">Dihydrolipoyl dehydrogenase</fullName>
        <ecNumber evidence="2 12">1.8.1.4</ecNumber>
    </recommendedName>
</protein>
<dbReference type="GO" id="GO:0050660">
    <property type="term" value="F:flavin adenine dinucleotide binding"/>
    <property type="evidence" value="ECO:0007669"/>
    <property type="project" value="InterPro"/>
</dbReference>
<proteinExistence type="inferred from homology"/>
<comment type="similarity">
    <text evidence="1 12">Belongs to the class-I pyridine nucleotide-disulfide oxidoreductase family.</text>
</comment>
<dbReference type="SUPFAM" id="SSF51905">
    <property type="entry name" value="FAD/NAD(P)-binding domain"/>
    <property type="match status" value="1"/>
</dbReference>
<dbReference type="InParanoid" id="A0A409XPT6"/>
<dbReference type="GO" id="GO:0045333">
    <property type="term" value="P:cellular respiration"/>
    <property type="evidence" value="ECO:0007669"/>
    <property type="project" value="UniProtKB-ARBA"/>
</dbReference>
<dbReference type="EC" id="1.8.1.4" evidence="2 12"/>